<dbReference type="InterPro" id="IPR004364">
    <property type="entry name" value="Aa-tRNA-synt_II"/>
</dbReference>
<dbReference type="Pfam" id="PF00152">
    <property type="entry name" value="tRNA-synt_2"/>
    <property type="match status" value="1"/>
</dbReference>
<organism evidence="15">
    <name type="scientific">Timspurckia oligopyrenoides</name>
    <dbReference type="NCBI Taxonomy" id="708627"/>
    <lineage>
        <taxon>Eukaryota</taxon>
        <taxon>Rhodophyta</taxon>
        <taxon>Bangiophyceae</taxon>
        <taxon>Porphyridiales</taxon>
        <taxon>Porphyridiaceae</taxon>
        <taxon>Timspurckia</taxon>
    </lineage>
</organism>
<dbReference type="InterPro" id="IPR045864">
    <property type="entry name" value="aa-tRNA-synth_II/BPL/LPL"/>
</dbReference>
<dbReference type="HAMAP" id="MF_00252">
    <property type="entry name" value="Lys_tRNA_synth_class2"/>
    <property type="match status" value="1"/>
</dbReference>
<evidence type="ECO:0000313" key="15">
    <source>
        <dbReference type="EMBL" id="CAD8818047.1"/>
    </source>
</evidence>
<dbReference type="NCBIfam" id="TIGR00499">
    <property type="entry name" value="lysS_bact"/>
    <property type="match status" value="1"/>
</dbReference>
<evidence type="ECO:0000256" key="8">
    <source>
        <dbReference type="ARBA" id="ARBA00022917"/>
    </source>
</evidence>
<feature type="domain" description="Aminoacyl-transfer RNA synthetases class-II family profile" evidence="14">
    <location>
        <begin position="265"/>
        <end position="592"/>
    </location>
</feature>
<evidence type="ECO:0000256" key="9">
    <source>
        <dbReference type="ARBA" id="ARBA00023146"/>
    </source>
</evidence>
<dbReference type="GO" id="GO:0006430">
    <property type="term" value="P:lysyl-tRNA aminoacylation"/>
    <property type="evidence" value="ECO:0007669"/>
    <property type="project" value="InterPro"/>
</dbReference>
<evidence type="ECO:0000256" key="2">
    <source>
        <dbReference type="ARBA" id="ARBA00008226"/>
    </source>
</evidence>
<dbReference type="CDD" id="cd00775">
    <property type="entry name" value="LysRS_core"/>
    <property type="match status" value="1"/>
</dbReference>
<dbReference type="InterPro" id="IPR004365">
    <property type="entry name" value="NA-bd_OB_tRNA"/>
</dbReference>
<dbReference type="Gene3D" id="3.30.930.10">
    <property type="entry name" value="Bira Bifunctional Protein, Domain 2"/>
    <property type="match status" value="1"/>
</dbReference>
<dbReference type="PROSITE" id="PS50862">
    <property type="entry name" value="AA_TRNA_LIGASE_II"/>
    <property type="match status" value="1"/>
</dbReference>
<dbReference type="FunFam" id="2.40.50.140:FF:000050">
    <property type="entry name" value="Lysine--tRNA ligase"/>
    <property type="match status" value="1"/>
</dbReference>
<dbReference type="GO" id="GO:0005829">
    <property type="term" value="C:cytosol"/>
    <property type="evidence" value="ECO:0007669"/>
    <property type="project" value="TreeGrafter"/>
</dbReference>
<dbReference type="PANTHER" id="PTHR42918">
    <property type="entry name" value="LYSYL-TRNA SYNTHETASE"/>
    <property type="match status" value="1"/>
</dbReference>
<dbReference type="InterPro" id="IPR044136">
    <property type="entry name" value="Lys-tRNA-ligase_II_N"/>
</dbReference>
<dbReference type="InterPro" id="IPR002313">
    <property type="entry name" value="Lys-tRNA-ligase_II"/>
</dbReference>
<dbReference type="EMBL" id="HBFP01003428">
    <property type="protein sequence ID" value="CAD8818047.1"/>
    <property type="molecule type" value="Transcribed_RNA"/>
</dbReference>
<dbReference type="AlphaFoldDB" id="A0A7S0ZD52"/>
<evidence type="ECO:0000256" key="1">
    <source>
        <dbReference type="ARBA" id="ARBA00004496"/>
    </source>
</evidence>
<keyword evidence="4" id="KW-0963">Cytoplasm</keyword>
<dbReference type="SUPFAM" id="SSF55681">
    <property type="entry name" value="Class II aaRS and biotin synthetases"/>
    <property type="match status" value="1"/>
</dbReference>
<dbReference type="Pfam" id="PF01336">
    <property type="entry name" value="tRNA_anti-codon"/>
    <property type="match status" value="1"/>
</dbReference>
<dbReference type="SUPFAM" id="SSF50249">
    <property type="entry name" value="Nucleic acid-binding proteins"/>
    <property type="match status" value="1"/>
</dbReference>
<evidence type="ECO:0000256" key="4">
    <source>
        <dbReference type="ARBA" id="ARBA00022490"/>
    </source>
</evidence>
<sequence length="600" mass="66796">MSGESNQEVSLGEKIDTMNLDGSASAKIMDGAGAPEGLSKNELKRRLKAEQKAKEKAEKDARKATAAAESAPSNSAAAAVAALNAAEKNEEELDPSQYTQMRKNTLARLSAEGIDPYPHKFFVTKSLPDFVNEFSGLEPGSVKEDVIVSVAGRLYSKRPSGSKLYFYDLKADGAKIQIMSDERRYEGDFVGVNSVLRRGDLVGVVGVPGKSRNGELSILPKSMQLLSSCLHMLPKRNLKDPETRARQRYLDLIVNPSTRETFITRSRVIQYLRRFLDERGFLEVETPMMNAQAGGATARPFVTHHNELGLDMYMRIAPELYLKMLVVGGLDRVYEIGRNFRNEGIDLTHNPEFTACEFYAAYWDYEDLMKLTEELLSSMVKDITGGYKLTYHPEGPESDSVVELDFTPPFRRVSMVSALEEKLGTTIPKALETEEANQVLKSLCTKHNVECTPPLTTARLLDKLVGEFLEGDCINPTFVCDHPEIMSPLAKHHRSLPGMTERFELFVNGKEICNAYTELNNPMVQRERFTQSSKDAEGGDDEAMVTDEDFCVALEYGLPPTGGWGLGIDRLVMMLTDHYAIKDVLLFPAMKPREVTNAAE</sequence>
<dbReference type="FunFam" id="3.30.930.10:FF:000238">
    <property type="entry name" value="Lysine--tRNA ligase"/>
    <property type="match status" value="1"/>
</dbReference>
<dbReference type="GO" id="GO:0000049">
    <property type="term" value="F:tRNA binding"/>
    <property type="evidence" value="ECO:0007669"/>
    <property type="project" value="TreeGrafter"/>
</dbReference>
<evidence type="ECO:0000256" key="7">
    <source>
        <dbReference type="ARBA" id="ARBA00022840"/>
    </source>
</evidence>
<keyword evidence="6" id="KW-0547">Nucleotide-binding</keyword>
<name>A0A7S0ZD52_9RHOD</name>
<keyword evidence="8" id="KW-0648">Protein biosynthesis</keyword>
<evidence type="ECO:0000256" key="10">
    <source>
        <dbReference type="ARBA" id="ARBA00030563"/>
    </source>
</evidence>
<dbReference type="InterPro" id="IPR006195">
    <property type="entry name" value="aa-tRNA-synth_II"/>
</dbReference>
<feature type="region of interest" description="Disordered" evidence="13">
    <location>
        <begin position="22"/>
        <end position="72"/>
    </location>
</feature>
<dbReference type="InterPro" id="IPR034762">
    <property type="entry name" value="Lys-tRNA-ligase_II_bac/euk"/>
</dbReference>
<gene>
    <name evidence="15" type="ORF">TOLI1172_LOCUS2436</name>
</gene>
<protein>
    <recommendedName>
        <fullName evidence="3 12">Lysine--tRNA ligase</fullName>
        <ecNumber evidence="3 12">6.1.1.6</ecNumber>
    </recommendedName>
    <alternativeName>
        <fullName evidence="10 12">Lysyl-tRNA synthetase</fullName>
    </alternativeName>
</protein>
<dbReference type="PIRSF" id="PIRSF039101">
    <property type="entry name" value="LysRS2"/>
    <property type="match status" value="1"/>
</dbReference>
<dbReference type="NCBIfam" id="NF001756">
    <property type="entry name" value="PRK00484.1"/>
    <property type="match status" value="1"/>
</dbReference>
<feature type="compositionally biased region" description="Basic and acidic residues" evidence="13">
    <location>
        <begin position="39"/>
        <end position="63"/>
    </location>
</feature>
<proteinExistence type="inferred from homology"/>
<keyword evidence="7" id="KW-0067">ATP-binding</keyword>
<dbReference type="GO" id="GO:0004824">
    <property type="term" value="F:lysine-tRNA ligase activity"/>
    <property type="evidence" value="ECO:0007669"/>
    <property type="project" value="UniProtKB-EC"/>
</dbReference>
<dbReference type="InterPro" id="IPR018149">
    <property type="entry name" value="Lys-tRNA-synth_II_C"/>
</dbReference>
<comment type="similarity">
    <text evidence="2">Belongs to the class-II aminoacyl-tRNA synthetase family.</text>
</comment>
<evidence type="ECO:0000256" key="3">
    <source>
        <dbReference type="ARBA" id="ARBA00013166"/>
    </source>
</evidence>
<evidence type="ECO:0000256" key="6">
    <source>
        <dbReference type="ARBA" id="ARBA00022741"/>
    </source>
</evidence>
<comment type="subcellular location">
    <subcellularLocation>
        <location evidence="1">Cytoplasm</location>
    </subcellularLocation>
</comment>
<accession>A0A7S0ZD52</accession>
<evidence type="ECO:0000256" key="12">
    <source>
        <dbReference type="RuleBase" id="RU003748"/>
    </source>
</evidence>
<evidence type="ECO:0000256" key="13">
    <source>
        <dbReference type="SAM" id="MobiDB-lite"/>
    </source>
</evidence>
<dbReference type="EC" id="6.1.1.6" evidence="3 12"/>
<evidence type="ECO:0000256" key="5">
    <source>
        <dbReference type="ARBA" id="ARBA00022598"/>
    </source>
</evidence>
<dbReference type="PRINTS" id="PR00982">
    <property type="entry name" value="TRNASYNTHLYS"/>
</dbReference>
<dbReference type="Gene3D" id="2.40.50.140">
    <property type="entry name" value="Nucleic acid-binding proteins"/>
    <property type="match status" value="1"/>
</dbReference>
<keyword evidence="9" id="KW-0030">Aminoacyl-tRNA synthetase</keyword>
<dbReference type="InterPro" id="IPR012340">
    <property type="entry name" value="NA-bd_OB-fold"/>
</dbReference>
<dbReference type="PANTHER" id="PTHR42918:SF9">
    <property type="entry name" value="LYSINE--TRNA LIGASE"/>
    <property type="match status" value="1"/>
</dbReference>
<comment type="catalytic activity">
    <reaction evidence="11 12">
        <text>tRNA(Lys) + L-lysine + ATP = L-lysyl-tRNA(Lys) + AMP + diphosphate</text>
        <dbReference type="Rhea" id="RHEA:20792"/>
        <dbReference type="Rhea" id="RHEA-COMP:9696"/>
        <dbReference type="Rhea" id="RHEA-COMP:9697"/>
        <dbReference type="ChEBI" id="CHEBI:30616"/>
        <dbReference type="ChEBI" id="CHEBI:32551"/>
        <dbReference type="ChEBI" id="CHEBI:33019"/>
        <dbReference type="ChEBI" id="CHEBI:78442"/>
        <dbReference type="ChEBI" id="CHEBI:78529"/>
        <dbReference type="ChEBI" id="CHEBI:456215"/>
        <dbReference type="EC" id="6.1.1.6"/>
    </reaction>
</comment>
<dbReference type="GO" id="GO:0005524">
    <property type="term" value="F:ATP binding"/>
    <property type="evidence" value="ECO:0007669"/>
    <property type="project" value="UniProtKB-KW"/>
</dbReference>
<reference evidence="15" key="1">
    <citation type="submission" date="2021-01" db="EMBL/GenBank/DDBJ databases">
        <authorList>
            <person name="Corre E."/>
            <person name="Pelletier E."/>
            <person name="Niang G."/>
            <person name="Scheremetjew M."/>
            <person name="Finn R."/>
            <person name="Kale V."/>
            <person name="Holt S."/>
            <person name="Cochrane G."/>
            <person name="Meng A."/>
            <person name="Brown T."/>
            <person name="Cohen L."/>
        </authorList>
    </citation>
    <scope>NUCLEOTIDE SEQUENCE</scope>
    <source>
        <strain evidence="15">CCMP3278</strain>
    </source>
</reference>
<dbReference type="CDD" id="cd04322">
    <property type="entry name" value="LysRS_N"/>
    <property type="match status" value="1"/>
</dbReference>
<evidence type="ECO:0000256" key="11">
    <source>
        <dbReference type="ARBA" id="ARBA00048573"/>
    </source>
</evidence>
<keyword evidence="5" id="KW-0436">Ligase</keyword>
<evidence type="ECO:0000259" key="14">
    <source>
        <dbReference type="PROSITE" id="PS50862"/>
    </source>
</evidence>